<keyword evidence="2" id="KW-1185">Reference proteome</keyword>
<gene>
    <name evidence="1" type="ORF">KC19_7G086600</name>
</gene>
<dbReference type="AlphaFoldDB" id="A0A8T0H7L4"/>
<evidence type="ECO:0000313" key="1">
    <source>
        <dbReference type="EMBL" id="KAG0566775.1"/>
    </source>
</evidence>
<dbReference type="Proteomes" id="UP000822688">
    <property type="component" value="Chromosome 7"/>
</dbReference>
<comment type="caution">
    <text evidence="1">The sequence shown here is derived from an EMBL/GenBank/DDBJ whole genome shotgun (WGS) entry which is preliminary data.</text>
</comment>
<organism evidence="1 2">
    <name type="scientific">Ceratodon purpureus</name>
    <name type="common">Fire moss</name>
    <name type="synonym">Dicranum purpureum</name>
    <dbReference type="NCBI Taxonomy" id="3225"/>
    <lineage>
        <taxon>Eukaryota</taxon>
        <taxon>Viridiplantae</taxon>
        <taxon>Streptophyta</taxon>
        <taxon>Embryophyta</taxon>
        <taxon>Bryophyta</taxon>
        <taxon>Bryophytina</taxon>
        <taxon>Bryopsida</taxon>
        <taxon>Dicranidae</taxon>
        <taxon>Pseudoditrichales</taxon>
        <taxon>Ditrichaceae</taxon>
        <taxon>Ceratodon</taxon>
    </lineage>
</organism>
<reference evidence="1" key="1">
    <citation type="submission" date="2020-06" db="EMBL/GenBank/DDBJ databases">
        <title>WGS assembly of Ceratodon purpureus strain R40.</title>
        <authorList>
            <person name="Carey S.B."/>
            <person name="Jenkins J."/>
            <person name="Shu S."/>
            <person name="Lovell J.T."/>
            <person name="Sreedasyam A."/>
            <person name="Maumus F."/>
            <person name="Tiley G.P."/>
            <person name="Fernandez-Pozo N."/>
            <person name="Barry K."/>
            <person name="Chen C."/>
            <person name="Wang M."/>
            <person name="Lipzen A."/>
            <person name="Daum C."/>
            <person name="Saski C.A."/>
            <person name="Payton A.C."/>
            <person name="Mcbreen J.C."/>
            <person name="Conrad R.E."/>
            <person name="Kollar L.M."/>
            <person name="Olsson S."/>
            <person name="Huttunen S."/>
            <person name="Landis J.B."/>
            <person name="Wickett N.J."/>
            <person name="Johnson M.G."/>
            <person name="Rensing S.A."/>
            <person name="Grimwood J."/>
            <person name="Schmutz J."/>
            <person name="Mcdaniel S.F."/>
        </authorList>
    </citation>
    <scope>NUCLEOTIDE SEQUENCE</scope>
    <source>
        <strain evidence="1">R40</strain>
    </source>
</reference>
<name>A0A8T0H7L4_CERPU</name>
<accession>A0A8T0H7L4</accession>
<evidence type="ECO:0000313" key="2">
    <source>
        <dbReference type="Proteomes" id="UP000822688"/>
    </source>
</evidence>
<proteinExistence type="predicted"/>
<protein>
    <submittedName>
        <fullName evidence="1">Uncharacterized protein</fullName>
    </submittedName>
</protein>
<sequence>MQETEYFIARNWRRGTLCGLQSVSQSKVARVFTESLAGFRDLFLHSIIVVQRQFLILPDFFSDAAGTHSATANYKFFQKSQSWEPTTQTYSCSGCTYIGFVLDCLLDCPRIWVYFRSY</sequence>
<dbReference type="EMBL" id="CM026428">
    <property type="protein sequence ID" value="KAG0566775.1"/>
    <property type="molecule type" value="Genomic_DNA"/>
</dbReference>